<dbReference type="SMART" id="SM00066">
    <property type="entry name" value="GAL4"/>
    <property type="match status" value="1"/>
</dbReference>
<dbReference type="SUPFAM" id="SSF57701">
    <property type="entry name" value="Zn2/Cys6 DNA-binding domain"/>
    <property type="match status" value="1"/>
</dbReference>
<sequence>MPPDRTASATSFTEAQALGLPLSSHGAKHAPSIQRGNACQTCRRRKLKCDGVKPLCGACRKSAVAHGDDAQSIACIYDDPNAPKKKRASPGSKVAALEAEIAELKSLIAQSRLTSPPVEAPPAASTSTSYAPYLSQTDGGLPNPITNPNPVSFTAKTPYYPMSTASSSPTFGANTMQQAFTSLYKPQETLRPDNLSPPATLNSMDLTPPVSPPEDPFLEVFYPGWPRDLPTPALTLQLVEVFFSRPHIGSGIVNPARFRTAMTLPPTSLGFPHPALIHIICALAGMMVSDDFFASEERYWRGFDKPSEYHAARCKVALEGKLGFGDTLFQIAQVFALLTYWCYTNARFVELWLYCGQATRVGTPLGLNHLRAKDDKGEEIPAFYKGHLLSETNDESVLEERAMTFWAAVMSDRFASSSTGWACSLDDVDITTVIPAAGTRYPRGEEIESSLNSLHNPHFFIAHPQHLCKPPQLFIKAVVLMGKVVQFQQRAPYAPKQKNMSYGLNDPISDIRQTDAFRRLVATVKGFISSIPREYQFPQCTTAAEPLDTLSVMRLALVHGMSHCSHILLHEPYVATLEETDQSMTQCMKSANEILNVVFAVLGTFVRKMAILQLQGITEGVQELQNNVTTILTVLKAHRTPLGDVTHSQLAFLFADPMRCLPRPFLNLANLPVPSGPDPMTGCQVVHEYTLSEMAKERNGPPPSDSMMSTSASASTPAGASASTMGSSSASSPSSSVSPAAPLFTMSTTGIVELSGSTAPDMSGLWDNRVLKRQLDSKDPTVVHELNAGVDVDRLLPLGTFAEYADREGLFAQEDCFEDKRPQPDEAKRRQADEVVAALLSGQPAPSAHPQAKAIWESRTGLDGFEKLWP</sequence>
<dbReference type="PANTHER" id="PTHR47338">
    <property type="entry name" value="ZN(II)2CYS6 TRANSCRIPTION FACTOR (EUROFUNG)-RELATED"/>
    <property type="match status" value="1"/>
</dbReference>
<keyword evidence="9" id="KW-1185">Reference proteome</keyword>
<dbReference type="GO" id="GO:0008270">
    <property type="term" value="F:zinc ion binding"/>
    <property type="evidence" value="ECO:0007669"/>
    <property type="project" value="InterPro"/>
</dbReference>
<evidence type="ECO:0000256" key="1">
    <source>
        <dbReference type="ARBA" id="ARBA00004123"/>
    </source>
</evidence>
<accession>A0AAV5GMS4</accession>
<keyword evidence="5" id="KW-0539">Nucleus</keyword>
<keyword evidence="4" id="KW-0804">Transcription</keyword>
<evidence type="ECO:0000256" key="2">
    <source>
        <dbReference type="ARBA" id="ARBA00022723"/>
    </source>
</evidence>
<dbReference type="InterPro" id="IPR036864">
    <property type="entry name" value="Zn2-C6_fun-type_DNA-bd_sf"/>
</dbReference>
<organism evidence="8 9">
    <name type="scientific">Rhodotorula paludigena</name>
    <dbReference type="NCBI Taxonomy" id="86838"/>
    <lineage>
        <taxon>Eukaryota</taxon>
        <taxon>Fungi</taxon>
        <taxon>Dikarya</taxon>
        <taxon>Basidiomycota</taxon>
        <taxon>Pucciniomycotina</taxon>
        <taxon>Microbotryomycetes</taxon>
        <taxon>Sporidiobolales</taxon>
        <taxon>Sporidiobolaceae</taxon>
        <taxon>Rhodotorula</taxon>
    </lineage>
</organism>
<evidence type="ECO:0000313" key="8">
    <source>
        <dbReference type="EMBL" id="GJN90337.1"/>
    </source>
</evidence>
<feature type="compositionally biased region" description="Polar residues" evidence="6">
    <location>
        <begin position="134"/>
        <end position="149"/>
    </location>
</feature>
<evidence type="ECO:0000256" key="5">
    <source>
        <dbReference type="ARBA" id="ARBA00023242"/>
    </source>
</evidence>
<feature type="compositionally biased region" description="Low complexity" evidence="6">
    <location>
        <begin position="705"/>
        <end position="739"/>
    </location>
</feature>
<evidence type="ECO:0000256" key="6">
    <source>
        <dbReference type="SAM" id="MobiDB-lite"/>
    </source>
</evidence>
<keyword evidence="2" id="KW-0479">Metal-binding</keyword>
<feature type="compositionally biased region" description="Low complexity" evidence="6">
    <location>
        <begin position="114"/>
        <end position="132"/>
    </location>
</feature>
<dbReference type="InterPro" id="IPR007219">
    <property type="entry name" value="XnlR_reg_dom"/>
</dbReference>
<evidence type="ECO:0000313" key="9">
    <source>
        <dbReference type="Proteomes" id="UP001342314"/>
    </source>
</evidence>
<dbReference type="GO" id="GO:0003677">
    <property type="term" value="F:DNA binding"/>
    <property type="evidence" value="ECO:0007669"/>
    <property type="project" value="InterPro"/>
</dbReference>
<dbReference type="SMART" id="SM00906">
    <property type="entry name" value="Fungal_trans"/>
    <property type="match status" value="1"/>
</dbReference>
<feature type="region of interest" description="Disordered" evidence="6">
    <location>
        <begin position="113"/>
        <end position="149"/>
    </location>
</feature>
<gene>
    <name evidence="8" type="ORF">Rhopal_003346-T1</name>
</gene>
<dbReference type="PANTHER" id="PTHR47338:SF29">
    <property type="entry name" value="ZN(2)-C6 FUNGAL-TYPE DOMAIN-CONTAINING PROTEIN"/>
    <property type="match status" value="1"/>
</dbReference>
<feature type="domain" description="Zn(2)-C6 fungal-type" evidence="7">
    <location>
        <begin position="38"/>
        <end position="77"/>
    </location>
</feature>
<dbReference type="CDD" id="cd12148">
    <property type="entry name" value="fungal_TF_MHR"/>
    <property type="match status" value="1"/>
</dbReference>
<dbReference type="GO" id="GO:0000981">
    <property type="term" value="F:DNA-binding transcription factor activity, RNA polymerase II-specific"/>
    <property type="evidence" value="ECO:0007669"/>
    <property type="project" value="InterPro"/>
</dbReference>
<dbReference type="InterPro" id="IPR050815">
    <property type="entry name" value="TF_fung"/>
</dbReference>
<dbReference type="CDD" id="cd00067">
    <property type="entry name" value="GAL4"/>
    <property type="match status" value="1"/>
</dbReference>
<dbReference type="Proteomes" id="UP001342314">
    <property type="component" value="Unassembled WGS sequence"/>
</dbReference>
<comment type="subcellular location">
    <subcellularLocation>
        <location evidence="1">Nucleus</location>
    </subcellularLocation>
</comment>
<dbReference type="GO" id="GO:0005634">
    <property type="term" value="C:nucleus"/>
    <property type="evidence" value="ECO:0007669"/>
    <property type="project" value="UniProtKB-SubCell"/>
</dbReference>
<dbReference type="EMBL" id="BQKY01000006">
    <property type="protein sequence ID" value="GJN90337.1"/>
    <property type="molecule type" value="Genomic_DNA"/>
</dbReference>
<dbReference type="Pfam" id="PF00172">
    <property type="entry name" value="Zn_clus"/>
    <property type="match status" value="1"/>
</dbReference>
<evidence type="ECO:0000256" key="4">
    <source>
        <dbReference type="ARBA" id="ARBA00023163"/>
    </source>
</evidence>
<proteinExistence type="predicted"/>
<dbReference type="Pfam" id="PF04082">
    <property type="entry name" value="Fungal_trans"/>
    <property type="match status" value="1"/>
</dbReference>
<keyword evidence="3" id="KW-0805">Transcription regulation</keyword>
<dbReference type="AlphaFoldDB" id="A0AAV5GMS4"/>
<evidence type="ECO:0000259" key="7">
    <source>
        <dbReference type="PROSITE" id="PS50048"/>
    </source>
</evidence>
<protein>
    <recommendedName>
        <fullName evidence="7">Zn(2)-C6 fungal-type domain-containing protein</fullName>
    </recommendedName>
</protein>
<reference evidence="8 9" key="1">
    <citation type="submission" date="2021-12" db="EMBL/GenBank/DDBJ databases">
        <title>High titer production of polyol ester of fatty acids by Rhodotorula paludigena BS15 towards product separation-free biomass refinery.</title>
        <authorList>
            <person name="Mano J."/>
            <person name="Ono H."/>
            <person name="Tanaka T."/>
            <person name="Naito K."/>
            <person name="Sushida H."/>
            <person name="Ike M."/>
            <person name="Tokuyasu K."/>
            <person name="Kitaoka M."/>
        </authorList>
    </citation>
    <scope>NUCLEOTIDE SEQUENCE [LARGE SCALE GENOMIC DNA]</scope>
    <source>
        <strain evidence="8 9">BS15</strain>
    </source>
</reference>
<dbReference type="InterPro" id="IPR001138">
    <property type="entry name" value="Zn2Cys6_DnaBD"/>
</dbReference>
<dbReference type="GO" id="GO:0006351">
    <property type="term" value="P:DNA-templated transcription"/>
    <property type="evidence" value="ECO:0007669"/>
    <property type="project" value="InterPro"/>
</dbReference>
<feature type="region of interest" description="Disordered" evidence="6">
    <location>
        <begin position="695"/>
        <end position="739"/>
    </location>
</feature>
<evidence type="ECO:0000256" key="3">
    <source>
        <dbReference type="ARBA" id="ARBA00023015"/>
    </source>
</evidence>
<dbReference type="Gene3D" id="4.10.240.10">
    <property type="entry name" value="Zn(2)-C6 fungal-type DNA-binding domain"/>
    <property type="match status" value="1"/>
</dbReference>
<comment type="caution">
    <text evidence="8">The sequence shown here is derived from an EMBL/GenBank/DDBJ whole genome shotgun (WGS) entry which is preliminary data.</text>
</comment>
<dbReference type="PROSITE" id="PS50048">
    <property type="entry name" value="ZN2_CY6_FUNGAL_2"/>
    <property type="match status" value="1"/>
</dbReference>
<name>A0AAV5GMS4_9BASI</name>